<dbReference type="PROSITE" id="PS51257">
    <property type="entry name" value="PROKAR_LIPOPROTEIN"/>
    <property type="match status" value="1"/>
</dbReference>
<sequence>MRRAAGVLVIAGVLMLAGCGANGNPGPVTVPSERPAVTSIDDAVNAIGCTAEGTGSPLGGWVSPAARAAVDSRSCLPVGSTKPIFLYEYDNSAGAADALAQGELGDTNDLTFTQAGPVVLVTTNADSTAIVRARLP</sequence>
<dbReference type="Proteomes" id="UP001235064">
    <property type="component" value="Unassembled WGS sequence"/>
</dbReference>
<evidence type="ECO:0000313" key="2">
    <source>
        <dbReference type="EMBL" id="MDL9981078.1"/>
    </source>
</evidence>
<keyword evidence="3" id="KW-1185">Reference proteome</keyword>
<comment type="caution">
    <text evidence="2">The sequence shown here is derived from an EMBL/GenBank/DDBJ whole genome shotgun (WGS) entry which is preliminary data.</text>
</comment>
<feature type="chain" id="PRO_5046430638" evidence="1">
    <location>
        <begin position="24"/>
        <end position="136"/>
    </location>
</feature>
<accession>A0ABT7N2Z5</accession>
<evidence type="ECO:0000313" key="3">
    <source>
        <dbReference type="Proteomes" id="UP001235064"/>
    </source>
</evidence>
<protein>
    <submittedName>
        <fullName evidence="2">Uncharacterized protein</fullName>
    </submittedName>
</protein>
<keyword evidence="1" id="KW-0732">Signal</keyword>
<gene>
    <name evidence="2" type="ORF">QSV35_17225</name>
</gene>
<proteinExistence type="predicted"/>
<feature type="signal peptide" evidence="1">
    <location>
        <begin position="1"/>
        <end position="23"/>
    </location>
</feature>
<dbReference type="RefSeq" id="WP_286290068.1">
    <property type="nucleotide sequence ID" value="NZ_JASXSZ010000006.1"/>
</dbReference>
<organism evidence="2 3">
    <name type="scientific">Microbacterium candidum</name>
    <dbReference type="NCBI Taxonomy" id="3041922"/>
    <lineage>
        <taxon>Bacteria</taxon>
        <taxon>Bacillati</taxon>
        <taxon>Actinomycetota</taxon>
        <taxon>Actinomycetes</taxon>
        <taxon>Micrococcales</taxon>
        <taxon>Microbacteriaceae</taxon>
        <taxon>Microbacterium</taxon>
    </lineage>
</organism>
<dbReference type="EMBL" id="JASXSZ010000006">
    <property type="protein sequence ID" value="MDL9981078.1"/>
    <property type="molecule type" value="Genomic_DNA"/>
</dbReference>
<evidence type="ECO:0000256" key="1">
    <source>
        <dbReference type="SAM" id="SignalP"/>
    </source>
</evidence>
<reference evidence="2 3" key="1">
    <citation type="submission" date="2023-06" db="EMBL/GenBank/DDBJ databases">
        <title>Microbacterium sp. nov., isolated from a waste landfill.</title>
        <authorList>
            <person name="Wen W."/>
        </authorList>
    </citation>
    <scope>NUCLEOTIDE SEQUENCE [LARGE SCALE GENOMIC DNA]</scope>
    <source>
        <strain evidence="2 3">ASV49</strain>
    </source>
</reference>
<name>A0ABT7N2Z5_9MICO</name>